<feature type="transmembrane region" description="Helical" evidence="1">
    <location>
        <begin position="120"/>
        <end position="145"/>
    </location>
</feature>
<dbReference type="GO" id="GO:0006508">
    <property type="term" value="P:proteolysis"/>
    <property type="evidence" value="ECO:0007669"/>
    <property type="project" value="UniProtKB-KW"/>
</dbReference>
<reference evidence="2 4" key="1">
    <citation type="submission" date="2014-03" db="EMBL/GenBank/DDBJ databases">
        <title>Complete genome sequence of the Radio-Resistant Rubrobacter radiotolerans RSPS-4.</title>
        <authorList>
            <person name="Egas C.C."/>
            <person name="Barroso C.C."/>
            <person name="Froufe H.J.C."/>
            <person name="Pacheco J.J."/>
            <person name="Albuquerque L.L."/>
            <person name="da Costa M.M.S."/>
        </authorList>
    </citation>
    <scope>NUCLEOTIDE SEQUENCE [LARGE SCALE GENOMIC DNA]</scope>
    <source>
        <strain evidence="2 4">RSPS-4</strain>
    </source>
</reference>
<keyword evidence="3" id="KW-0482">Metalloprotease</keyword>
<feature type="transmembrane region" description="Helical" evidence="1">
    <location>
        <begin position="224"/>
        <end position="244"/>
    </location>
</feature>
<proteinExistence type="predicted"/>
<keyword evidence="4" id="KW-1185">Reference proteome</keyword>
<keyword evidence="1" id="KW-0472">Membrane</keyword>
<evidence type="ECO:0000313" key="4">
    <source>
        <dbReference type="Proteomes" id="UP000025229"/>
    </source>
</evidence>
<organism evidence="2 4">
    <name type="scientific">Rubrobacter radiotolerans</name>
    <name type="common">Arthrobacter radiotolerans</name>
    <dbReference type="NCBI Taxonomy" id="42256"/>
    <lineage>
        <taxon>Bacteria</taxon>
        <taxon>Bacillati</taxon>
        <taxon>Actinomycetota</taxon>
        <taxon>Rubrobacteria</taxon>
        <taxon>Rubrobacterales</taxon>
        <taxon>Rubrobacteraceae</taxon>
        <taxon>Rubrobacter</taxon>
    </lineage>
</organism>
<feature type="transmembrane region" description="Helical" evidence="1">
    <location>
        <begin position="157"/>
        <end position="177"/>
    </location>
</feature>
<evidence type="ECO:0000313" key="3">
    <source>
        <dbReference type="EMBL" id="MDX5893525.1"/>
    </source>
</evidence>
<dbReference type="HOGENOM" id="CLU_029195_1_0_11"/>
<dbReference type="AlphaFoldDB" id="A0A023X299"/>
<accession>A0A023X299</accession>
<dbReference type="Pfam" id="PF13367">
    <property type="entry name" value="PrsW-protease"/>
    <property type="match status" value="1"/>
</dbReference>
<dbReference type="eggNOG" id="COG2339">
    <property type="taxonomic scope" value="Bacteria"/>
</dbReference>
<dbReference type="PANTHER" id="PTHR36844:SF1">
    <property type="entry name" value="PROTEASE PRSW"/>
    <property type="match status" value="1"/>
</dbReference>
<keyword evidence="3" id="KW-0378">Hydrolase</keyword>
<dbReference type="Proteomes" id="UP001281130">
    <property type="component" value="Unassembled WGS sequence"/>
</dbReference>
<dbReference type="GO" id="GO:0008237">
    <property type="term" value="F:metallopeptidase activity"/>
    <property type="evidence" value="ECO:0007669"/>
    <property type="project" value="UniProtKB-KW"/>
</dbReference>
<evidence type="ECO:0000313" key="2">
    <source>
        <dbReference type="EMBL" id="AHY46115.1"/>
    </source>
</evidence>
<protein>
    <submittedName>
        <fullName evidence="2">Protease prsW family</fullName>
    </submittedName>
    <submittedName>
        <fullName evidence="3">PrsW family intramembrane metalloprotease</fullName>
    </submittedName>
</protein>
<dbReference type="KEGG" id="rrd:RradSPS_0832"/>
<dbReference type="InterPro" id="IPR026898">
    <property type="entry name" value="PrsW"/>
</dbReference>
<dbReference type="STRING" id="42256.RradSPS_0832"/>
<keyword evidence="2" id="KW-0645">Protease</keyword>
<keyword evidence="1" id="KW-1133">Transmembrane helix</keyword>
<gene>
    <name evidence="2" type="ORF">RradSPS_0832</name>
    <name evidence="3" type="ORF">SIL72_05720</name>
</gene>
<dbReference type="Proteomes" id="UP000025229">
    <property type="component" value="Chromosome"/>
</dbReference>
<feature type="transmembrane region" description="Helical" evidence="1">
    <location>
        <begin position="256"/>
        <end position="280"/>
    </location>
</feature>
<feature type="transmembrane region" description="Helical" evidence="1">
    <location>
        <begin position="50"/>
        <end position="72"/>
    </location>
</feature>
<name>A0A023X299_RUBRA</name>
<dbReference type="RefSeq" id="WP_051589349.1">
    <property type="nucleotide sequence ID" value="NZ_CP007514.1"/>
</dbReference>
<sequence length="373" mass="39767">MGTQRRAPSPRSGRFTGPGAFLVVAALGAFGLFGGLSLLLIGGLNTGLQGLVFGMALGVLPVPVYVSLALWLDRYEKEPGWMLVGAFAWGATVALFFSFVLNTASGITVGLLLGAPAGDFFASVVSAPIVEESMKGLALLILFFWKRDEFDGVVDGVVYAAMVGLGFAMVENFSYYGVALGEGGVAGGAAAFLVRGILTPFNHPLYTAMFGIGLGLARESGRTWVKVVAPVTGLTAAMTLHSLWNATSYLAPGLGGLALMISVLVLPPLAGVVFAVSLSLKREGRIIRENLRPELRSGLISEPEYEALGSVRGRLRSTMRAFFKGLSQWRSQRRFNQAASELAFHRHRAARGLSPPGDEAHYLDDLVRLRGRF</sequence>
<feature type="transmembrane region" description="Helical" evidence="1">
    <location>
        <begin position="197"/>
        <end position="217"/>
    </location>
</feature>
<dbReference type="PANTHER" id="PTHR36844">
    <property type="entry name" value="PROTEASE PRSW"/>
    <property type="match status" value="1"/>
</dbReference>
<keyword evidence="1" id="KW-0812">Transmembrane</keyword>
<feature type="transmembrane region" description="Helical" evidence="1">
    <location>
        <begin position="21"/>
        <end position="44"/>
    </location>
</feature>
<dbReference type="EMBL" id="JAWXXX010000001">
    <property type="protein sequence ID" value="MDX5893525.1"/>
    <property type="molecule type" value="Genomic_DNA"/>
</dbReference>
<reference evidence="3" key="2">
    <citation type="submission" date="2023-11" db="EMBL/GenBank/DDBJ databases">
        <title>MicrobeMod: A computational toolkit for identifying prokaryotic methylation and restriction-modification with nanopore sequencing.</title>
        <authorList>
            <person name="Crits-Christoph A."/>
            <person name="Kang S.C."/>
            <person name="Lee H."/>
            <person name="Ostrov N."/>
        </authorList>
    </citation>
    <scope>NUCLEOTIDE SEQUENCE</scope>
    <source>
        <strain evidence="3">ATCC 51242</strain>
    </source>
</reference>
<evidence type="ECO:0000256" key="1">
    <source>
        <dbReference type="SAM" id="Phobius"/>
    </source>
</evidence>
<dbReference type="EMBL" id="CP007514">
    <property type="protein sequence ID" value="AHY46115.1"/>
    <property type="molecule type" value="Genomic_DNA"/>
</dbReference>
<feature type="transmembrane region" description="Helical" evidence="1">
    <location>
        <begin position="79"/>
        <end position="100"/>
    </location>
</feature>